<dbReference type="Proteomes" id="UP000579812">
    <property type="component" value="Unassembled WGS sequence"/>
</dbReference>
<sequence length="213" mass="24497">MSMKRWEAIKRSLYTLPTTKISVDLQVQLEKAGIHWELVFILCAVSDPEMDRHLKEISDLVDQAAYQLEQLISMHQEAEPSTSQPSISHLSTSQPSNSKQESGNITADSFRKSFLEWEAVRFEVDKLCQEDHFDCPACSPDMLTVSVDGNRKHYRFKSAARSEEQAIFDGMFIMNDDDVARFVDYVHTSTSHVNLHNFTIFTYKTPRPIENFV</sequence>
<evidence type="ECO:0000313" key="2">
    <source>
        <dbReference type="EMBL" id="KAF4115258.1"/>
    </source>
</evidence>
<evidence type="ECO:0000256" key="1">
    <source>
        <dbReference type="SAM" id="MobiDB-lite"/>
    </source>
</evidence>
<dbReference type="AlphaFoldDB" id="A0A7J6D7J0"/>
<proteinExistence type="predicted"/>
<name>A0A7J6D7J0_9TELE</name>
<gene>
    <name evidence="2" type="ORF">G5714_002747</name>
</gene>
<reference evidence="2 3" key="1">
    <citation type="submission" date="2020-04" db="EMBL/GenBank/DDBJ databases">
        <title>Chromosome-level genome assembly of a cyprinid fish Onychostoma macrolepis by integration of Nanopore Sequencing, Bionano and Hi-C technology.</title>
        <authorList>
            <person name="Wang D."/>
        </authorList>
    </citation>
    <scope>NUCLEOTIDE SEQUENCE [LARGE SCALE GENOMIC DNA]</scope>
    <source>
        <strain evidence="2">SWU-2019</strain>
        <tissue evidence="2">Muscle</tissue>
    </source>
</reference>
<feature type="region of interest" description="Disordered" evidence="1">
    <location>
        <begin position="77"/>
        <end position="104"/>
    </location>
</feature>
<organism evidence="2 3">
    <name type="scientific">Onychostoma macrolepis</name>
    <dbReference type="NCBI Taxonomy" id="369639"/>
    <lineage>
        <taxon>Eukaryota</taxon>
        <taxon>Metazoa</taxon>
        <taxon>Chordata</taxon>
        <taxon>Craniata</taxon>
        <taxon>Vertebrata</taxon>
        <taxon>Euteleostomi</taxon>
        <taxon>Actinopterygii</taxon>
        <taxon>Neopterygii</taxon>
        <taxon>Teleostei</taxon>
        <taxon>Ostariophysi</taxon>
        <taxon>Cypriniformes</taxon>
        <taxon>Cyprinidae</taxon>
        <taxon>Acrossocheilinae</taxon>
        <taxon>Onychostoma</taxon>
    </lineage>
</organism>
<evidence type="ECO:0000313" key="3">
    <source>
        <dbReference type="Proteomes" id="UP000579812"/>
    </source>
</evidence>
<keyword evidence="3" id="KW-1185">Reference proteome</keyword>
<comment type="caution">
    <text evidence="2">The sequence shown here is derived from an EMBL/GenBank/DDBJ whole genome shotgun (WGS) entry which is preliminary data.</text>
</comment>
<protein>
    <submittedName>
        <fullName evidence="2">Uncharacterized protein</fullName>
    </submittedName>
</protein>
<dbReference type="EMBL" id="JAAMOB010000003">
    <property type="protein sequence ID" value="KAF4115258.1"/>
    <property type="molecule type" value="Genomic_DNA"/>
</dbReference>
<accession>A0A7J6D7J0</accession>
<feature type="compositionally biased region" description="Polar residues" evidence="1">
    <location>
        <begin position="79"/>
        <end position="104"/>
    </location>
</feature>